<evidence type="ECO:0000256" key="4">
    <source>
        <dbReference type="ARBA" id="ARBA00023172"/>
    </source>
</evidence>
<evidence type="ECO:0000313" key="9">
    <source>
        <dbReference type="Proteomes" id="UP001501094"/>
    </source>
</evidence>
<keyword evidence="4" id="KW-0233">DNA recombination</keyword>
<dbReference type="PANTHER" id="PTHR30629:SF2">
    <property type="entry name" value="PROPHAGE INTEGRASE INTS-RELATED"/>
    <property type="match status" value="1"/>
</dbReference>
<dbReference type="InterPro" id="IPR044068">
    <property type="entry name" value="CB"/>
</dbReference>
<reference evidence="8 9" key="1">
    <citation type="journal article" date="2019" name="Int. J. Syst. Evol. Microbiol.">
        <title>The Global Catalogue of Microorganisms (GCM) 10K type strain sequencing project: providing services to taxonomists for standard genome sequencing and annotation.</title>
        <authorList>
            <consortium name="The Broad Institute Genomics Platform"/>
            <consortium name="The Broad Institute Genome Sequencing Center for Infectious Disease"/>
            <person name="Wu L."/>
            <person name="Ma J."/>
        </authorList>
    </citation>
    <scope>NUCLEOTIDE SEQUENCE [LARGE SCALE GENOMIC DNA]</scope>
    <source>
        <strain evidence="8 9">JCM 14326</strain>
    </source>
</reference>
<protein>
    <submittedName>
        <fullName evidence="8">Tyrosine-type recombinase/integrase</fullName>
    </submittedName>
</protein>
<accession>A0ABN2NGF2</accession>
<comment type="similarity">
    <text evidence="1">Belongs to the 'phage' integrase family.</text>
</comment>
<comment type="caution">
    <text evidence="8">The sequence shown here is derived from an EMBL/GenBank/DDBJ whole genome shotgun (WGS) entry which is preliminary data.</text>
</comment>
<evidence type="ECO:0000256" key="2">
    <source>
        <dbReference type="ARBA" id="ARBA00022908"/>
    </source>
</evidence>
<dbReference type="PROSITE" id="PS51900">
    <property type="entry name" value="CB"/>
    <property type="match status" value="1"/>
</dbReference>
<dbReference type="EMBL" id="BAAANL010000004">
    <property type="protein sequence ID" value="GAA1863853.1"/>
    <property type="molecule type" value="Genomic_DNA"/>
</dbReference>
<dbReference type="InterPro" id="IPR011010">
    <property type="entry name" value="DNA_brk_join_enz"/>
</dbReference>
<evidence type="ECO:0000259" key="7">
    <source>
        <dbReference type="PROSITE" id="PS51900"/>
    </source>
</evidence>
<dbReference type="PANTHER" id="PTHR30629">
    <property type="entry name" value="PROPHAGE INTEGRASE"/>
    <property type="match status" value="1"/>
</dbReference>
<dbReference type="RefSeq" id="WP_344102688.1">
    <property type="nucleotide sequence ID" value="NZ_BAAANL010000004.1"/>
</dbReference>
<dbReference type="InterPro" id="IPR050808">
    <property type="entry name" value="Phage_Integrase"/>
</dbReference>
<gene>
    <name evidence="8" type="ORF">GCM10009751_22330</name>
</gene>
<dbReference type="InterPro" id="IPR004107">
    <property type="entry name" value="Integrase_SAM-like_N"/>
</dbReference>
<feature type="domain" description="Core-binding (CB)" evidence="7">
    <location>
        <begin position="75"/>
        <end position="166"/>
    </location>
</feature>
<dbReference type="Gene3D" id="1.10.443.10">
    <property type="entry name" value="Intergrase catalytic core"/>
    <property type="match status" value="1"/>
</dbReference>
<keyword evidence="9" id="KW-1185">Reference proteome</keyword>
<evidence type="ECO:0000259" key="6">
    <source>
        <dbReference type="PROSITE" id="PS51898"/>
    </source>
</evidence>
<dbReference type="InterPro" id="IPR002104">
    <property type="entry name" value="Integrase_catalytic"/>
</dbReference>
<evidence type="ECO:0000256" key="1">
    <source>
        <dbReference type="ARBA" id="ARBA00008857"/>
    </source>
</evidence>
<dbReference type="Pfam" id="PF00589">
    <property type="entry name" value="Phage_integrase"/>
    <property type="match status" value="1"/>
</dbReference>
<evidence type="ECO:0000256" key="3">
    <source>
        <dbReference type="ARBA" id="ARBA00023125"/>
    </source>
</evidence>
<organism evidence="8 9">
    <name type="scientific">Myceligenerans crystallogenes</name>
    <dbReference type="NCBI Taxonomy" id="316335"/>
    <lineage>
        <taxon>Bacteria</taxon>
        <taxon>Bacillati</taxon>
        <taxon>Actinomycetota</taxon>
        <taxon>Actinomycetes</taxon>
        <taxon>Micrococcales</taxon>
        <taxon>Promicromonosporaceae</taxon>
        <taxon>Myceligenerans</taxon>
    </lineage>
</organism>
<dbReference type="InterPro" id="IPR010998">
    <property type="entry name" value="Integrase_recombinase_N"/>
</dbReference>
<feature type="domain" description="Tyr recombinase" evidence="6">
    <location>
        <begin position="190"/>
        <end position="405"/>
    </location>
</feature>
<proteinExistence type="inferred from homology"/>
<dbReference type="Pfam" id="PF14659">
    <property type="entry name" value="Phage_int_SAM_3"/>
    <property type="match status" value="1"/>
</dbReference>
<evidence type="ECO:0000256" key="5">
    <source>
        <dbReference type="PROSITE-ProRule" id="PRU01248"/>
    </source>
</evidence>
<sequence>MGKQKLAPGEHGEIFLQQTAPDKWRARTRLCLWDGSETWVSRNASSSDVARLKVQRGVTERLSAARGSEDLKPTSKVGLACRQWIDEMRVRTSWPNPPMRAQTVDEYERVIDRHVIPAMGNTKLNQLTPASCQSFLDSLLKKGEGGKNSMIVTTRQARNAMNQVLDRAVIHDALRDNPMRKTIAPAKTKPTPRAITALEVGRLRAAVRAWEKWRQDRSGPKPTGHLRVAVDVMLGAGLRIGEVMALCWGEVNLSPDGLPTITVEATLTDVKGQGVVRQAMPKTSAGERTIIIPPFAAEALNSIRPAETTAEMPVFPGRLYKDGRNARRPVSTHNLRRMLRSALDLADMKGEVHPHLLRSTVATQVARKMSPADAASLLGHAIDAGVTSRHYIERLRLAPDTSAVLQAMVEIGDGEARREAEEEAVGTTAVLTRVGAGRH</sequence>
<keyword evidence="2" id="KW-0229">DNA integration</keyword>
<evidence type="ECO:0000313" key="8">
    <source>
        <dbReference type="EMBL" id="GAA1863853.1"/>
    </source>
</evidence>
<dbReference type="Gene3D" id="1.10.150.130">
    <property type="match status" value="1"/>
</dbReference>
<dbReference type="Proteomes" id="UP001501094">
    <property type="component" value="Unassembled WGS sequence"/>
</dbReference>
<name>A0ABN2NGF2_9MICO</name>
<keyword evidence="3 5" id="KW-0238">DNA-binding</keyword>
<dbReference type="SUPFAM" id="SSF56349">
    <property type="entry name" value="DNA breaking-rejoining enzymes"/>
    <property type="match status" value="1"/>
</dbReference>
<dbReference type="PROSITE" id="PS51898">
    <property type="entry name" value="TYR_RECOMBINASE"/>
    <property type="match status" value="1"/>
</dbReference>
<dbReference type="InterPro" id="IPR013762">
    <property type="entry name" value="Integrase-like_cat_sf"/>
</dbReference>